<dbReference type="GO" id="GO:0003700">
    <property type="term" value="F:DNA-binding transcription factor activity"/>
    <property type="evidence" value="ECO:0007669"/>
    <property type="project" value="InterPro"/>
</dbReference>
<dbReference type="GO" id="GO:0003677">
    <property type="term" value="F:DNA binding"/>
    <property type="evidence" value="ECO:0007669"/>
    <property type="project" value="UniProtKB-KW"/>
</dbReference>
<dbReference type="SUPFAM" id="SSF48008">
    <property type="entry name" value="GntR ligand-binding domain-like"/>
    <property type="match status" value="1"/>
</dbReference>
<feature type="domain" description="HTH gntR-type" evidence="4">
    <location>
        <begin position="6"/>
        <end position="74"/>
    </location>
</feature>
<name>A0A085G293_9ENTR</name>
<proteinExistence type="predicted"/>
<dbReference type="Gene3D" id="1.10.10.10">
    <property type="entry name" value="Winged helix-like DNA-binding domain superfamily/Winged helix DNA-binding domain"/>
    <property type="match status" value="1"/>
</dbReference>
<dbReference type="SUPFAM" id="SSF46785">
    <property type="entry name" value="Winged helix' DNA-binding domain"/>
    <property type="match status" value="1"/>
</dbReference>
<dbReference type="PRINTS" id="PR00035">
    <property type="entry name" value="HTHGNTR"/>
</dbReference>
<dbReference type="Pfam" id="PF00392">
    <property type="entry name" value="GntR"/>
    <property type="match status" value="1"/>
</dbReference>
<dbReference type="Gene3D" id="1.20.120.530">
    <property type="entry name" value="GntR ligand-binding domain-like"/>
    <property type="match status" value="1"/>
</dbReference>
<evidence type="ECO:0000313" key="6">
    <source>
        <dbReference type="Proteomes" id="UP000028653"/>
    </source>
</evidence>
<dbReference type="CDD" id="cd07377">
    <property type="entry name" value="WHTH_GntR"/>
    <property type="match status" value="1"/>
</dbReference>
<protein>
    <submittedName>
        <fullName evidence="5">D-galactonate repressor</fullName>
    </submittedName>
</protein>
<evidence type="ECO:0000256" key="1">
    <source>
        <dbReference type="ARBA" id="ARBA00023015"/>
    </source>
</evidence>
<dbReference type="OrthoDB" id="9028214at2"/>
<dbReference type="SMART" id="SM00895">
    <property type="entry name" value="FCD"/>
    <property type="match status" value="1"/>
</dbReference>
<gene>
    <name evidence="5" type="ORF">GBAG_3495</name>
</gene>
<dbReference type="InterPro" id="IPR000524">
    <property type="entry name" value="Tscrpt_reg_HTH_GntR"/>
</dbReference>
<comment type="caution">
    <text evidence="5">The sequence shown here is derived from an EMBL/GenBank/DDBJ whole genome shotgun (WGS) entry which is preliminary data.</text>
</comment>
<dbReference type="eggNOG" id="COG2186">
    <property type="taxonomic scope" value="Bacteria"/>
</dbReference>
<evidence type="ECO:0000256" key="2">
    <source>
        <dbReference type="ARBA" id="ARBA00023125"/>
    </source>
</evidence>
<organism evidence="5 6">
    <name type="scientific">Buttiauxella agrestis ATCC 33320</name>
    <dbReference type="NCBI Taxonomy" id="1006004"/>
    <lineage>
        <taxon>Bacteria</taxon>
        <taxon>Pseudomonadati</taxon>
        <taxon>Pseudomonadota</taxon>
        <taxon>Gammaproteobacteria</taxon>
        <taxon>Enterobacterales</taxon>
        <taxon>Enterobacteriaceae</taxon>
        <taxon>Buttiauxella</taxon>
    </lineage>
</organism>
<dbReference type="PANTHER" id="PTHR43537:SF44">
    <property type="entry name" value="GNTR FAMILY REGULATORY PROTEIN"/>
    <property type="match status" value="1"/>
</dbReference>
<dbReference type="PANTHER" id="PTHR43537">
    <property type="entry name" value="TRANSCRIPTIONAL REGULATOR, GNTR FAMILY"/>
    <property type="match status" value="1"/>
</dbReference>
<dbReference type="STRING" id="1006004.GBAG_3495"/>
<sequence>MKVPQTNISESVTQHLARRIMHGDLAPGLSLPGENELAVEYEVSRTSVRNALQVLAAKGLISIQAKKRSTVNSREQWSLLDIDVLGWLAEGELDLKLVEQLIVTRLIFEPNVATLAALNANGHDLAAMEDALQLMRKGQLEAQRSLFEEGDMAFHHALLRATHNPFLLALGNALSAAMALSFKQTLEKDVRQTKAAVDEHYQLFDAIRLKQVDNARLKMRDILLNAAKKRIWQDRPEMFDHII</sequence>
<dbReference type="InterPro" id="IPR036390">
    <property type="entry name" value="WH_DNA-bd_sf"/>
</dbReference>
<dbReference type="InterPro" id="IPR011711">
    <property type="entry name" value="GntR_C"/>
</dbReference>
<evidence type="ECO:0000256" key="3">
    <source>
        <dbReference type="ARBA" id="ARBA00023163"/>
    </source>
</evidence>
<reference evidence="5 6" key="1">
    <citation type="submission" date="2014-05" db="EMBL/GenBank/DDBJ databases">
        <title>ATOL: Assembling a taxonomically balanced genome-scale reconstruction of the evolutionary history of the Enterobacteriaceae.</title>
        <authorList>
            <person name="Plunkett G.III."/>
            <person name="Neeno-Eckwall E.C."/>
            <person name="Glasner J.D."/>
            <person name="Perna N.T."/>
        </authorList>
    </citation>
    <scope>NUCLEOTIDE SEQUENCE [LARGE SCALE GENOMIC DNA]</scope>
    <source>
        <strain evidence="5 6">ATCC 33320</strain>
    </source>
</reference>
<accession>A0A085G293</accession>
<dbReference type="Proteomes" id="UP000028653">
    <property type="component" value="Unassembled WGS sequence"/>
</dbReference>
<evidence type="ECO:0000313" key="5">
    <source>
        <dbReference type="EMBL" id="KFC77838.1"/>
    </source>
</evidence>
<dbReference type="Pfam" id="PF07729">
    <property type="entry name" value="FCD"/>
    <property type="match status" value="1"/>
</dbReference>
<dbReference type="AlphaFoldDB" id="A0A085G293"/>
<dbReference type="InterPro" id="IPR036388">
    <property type="entry name" value="WH-like_DNA-bd_sf"/>
</dbReference>
<dbReference type="InterPro" id="IPR008920">
    <property type="entry name" value="TF_FadR/GntR_C"/>
</dbReference>
<keyword evidence="1" id="KW-0805">Transcription regulation</keyword>
<dbReference type="RefSeq" id="WP_034498522.1">
    <property type="nucleotide sequence ID" value="NZ_JMPI01000061.1"/>
</dbReference>
<evidence type="ECO:0000259" key="4">
    <source>
        <dbReference type="PROSITE" id="PS50949"/>
    </source>
</evidence>
<keyword evidence="2" id="KW-0238">DNA-binding</keyword>
<dbReference type="PROSITE" id="PS50949">
    <property type="entry name" value="HTH_GNTR"/>
    <property type="match status" value="1"/>
</dbReference>
<dbReference type="EMBL" id="JMPI01000061">
    <property type="protein sequence ID" value="KFC77838.1"/>
    <property type="molecule type" value="Genomic_DNA"/>
</dbReference>
<dbReference type="SMART" id="SM00345">
    <property type="entry name" value="HTH_GNTR"/>
    <property type="match status" value="1"/>
</dbReference>
<keyword evidence="3" id="KW-0804">Transcription</keyword>
<keyword evidence="6" id="KW-1185">Reference proteome</keyword>